<evidence type="ECO:0000313" key="2">
    <source>
        <dbReference type="EMBL" id="ONH25501.1"/>
    </source>
</evidence>
<evidence type="ECO:0000259" key="1">
    <source>
        <dbReference type="PROSITE" id="PS50994"/>
    </source>
</evidence>
<proteinExistence type="predicted"/>
<dbReference type="InterPro" id="IPR001584">
    <property type="entry name" value="Integrase_cat-core"/>
</dbReference>
<name>A0A1V2I6B7_9ACTN</name>
<dbReference type="Proteomes" id="UP000188929">
    <property type="component" value="Unassembled WGS sequence"/>
</dbReference>
<dbReference type="GO" id="GO:0015074">
    <property type="term" value="P:DNA integration"/>
    <property type="evidence" value="ECO:0007669"/>
    <property type="project" value="InterPro"/>
</dbReference>
<dbReference type="Gene3D" id="3.30.420.10">
    <property type="entry name" value="Ribonuclease H-like superfamily/Ribonuclease H"/>
    <property type="match status" value="1"/>
</dbReference>
<dbReference type="STRING" id="1834516.BL253_27225"/>
<gene>
    <name evidence="2" type="ORF">BL253_27225</name>
</gene>
<feature type="domain" description="Integrase catalytic" evidence="1">
    <location>
        <begin position="156"/>
        <end position="329"/>
    </location>
</feature>
<dbReference type="PROSITE" id="PS50994">
    <property type="entry name" value="INTEGRASE"/>
    <property type="match status" value="1"/>
</dbReference>
<reference evidence="3" key="1">
    <citation type="submission" date="2016-10" db="EMBL/GenBank/DDBJ databases">
        <title>Frankia sp. NRRL B-16386 Genome sequencing.</title>
        <authorList>
            <person name="Ghodhbane-Gtari F."/>
            <person name="Swanson E."/>
            <person name="Gueddou A."/>
            <person name="Hezbri K."/>
            <person name="Ktari K."/>
            <person name="Nouioui I."/>
            <person name="Morris K."/>
            <person name="Simpson S."/>
            <person name="Abebe-Akele F."/>
            <person name="Thomas K."/>
            <person name="Gtari M."/>
            <person name="Tisa L.S."/>
        </authorList>
    </citation>
    <scope>NUCLEOTIDE SEQUENCE [LARGE SCALE GENOMIC DNA]</scope>
    <source>
        <strain evidence="3">NRRL B-16386</strain>
    </source>
</reference>
<dbReference type="InterPro" id="IPR012337">
    <property type="entry name" value="RNaseH-like_sf"/>
</dbReference>
<sequence>MVSTVVFLMVRRLLGMASLGGRPDEKDVEIAVLRHQIAVLRRQVARPRYSPSDRVLLASLAQLLPRPRWSTFLVTPATLLRWHRELVRRHWTHPQRRHGRRLEGATVQLVLRLARENPRWGYLRIVGECRKLQVLVSATSVRNILRRHGLGPAPRRDAGPSWSQFLRSQARGVLACDFLTIDTVTLARLYVLFFVEFDRRHVWLAGVTAHPTATWVTQQARNLTYHLGDAGPYRFLIRDRDAKFVRGFDDVFADEGIRIIKTPVRAPRANAYAERWVRTVRSECLDWTLIWNRRHAEQILSTYVEHYNTARPHRGIDLGTPDPLAPTGDPSGPIRRIDRLDGLIHEYQHAA</sequence>
<comment type="caution">
    <text evidence="2">The sequence shown here is derived from an EMBL/GenBank/DDBJ whole genome shotgun (WGS) entry which is preliminary data.</text>
</comment>
<dbReference type="InterPro" id="IPR036397">
    <property type="entry name" value="RNaseH_sf"/>
</dbReference>
<accession>A0A1V2I6B7</accession>
<dbReference type="Pfam" id="PF13683">
    <property type="entry name" value="rve_3"/>
    <property type="match status" value="1"/>
</dbReference>
<organism evidence="2 3">
    <name type="scientific">Pseudofrankia asymbiotica</name>
    <dbReference type="NCBI Taxonomy" id="1834516"/>
    <lineage>
        <taxon>Bacteria</taxon>
        <taxon>Bacillati</taxon>
        <taxon>Actinomycetota</taxon>
        <taxon>Actinomycetes</taxon>
        <taxon>Frankiales</taxon>
        <taxon>Frankiaceae</taxon>
        <taxon>Pseudofrankia</taxon>
    </lineage>
</organism>
<dbReference type="AlphaFoldDB" id="A0A1V2I6B7"/>
<keyword evidence="3" id="KW-1185">Reference proteome</keyword>
<dbReference type="GO" id="GO:0003676">
    <property type="term" value="F:nucleic acid binding"/>
    <property type="evidence" value="ECO:0007669"/>
    <property type="project" value="InterPro"/>
</dbReference>
<dbReference type="SUPFAM" id="SSF53098">
    <property type="entry name" value="Ribonuclease H-like"/>
    <property type="match status" value="1"/>
</dbReference>
<dbReference type="RefSeq" id="WP_076820234.1">
    <property type="nucleotide sequence ID" value="NZ_MOMC01000059.1"/>
</dbReference>
<evidence type="ECO:0000313" key="3">
    <source>
        <dbReference type="Proteomes" id="UP000188929"/>
    </source>
</evidence>
<dbReference type="EMBL" id="MOMC01000059">
    <property type="protein sequence ID" value="ONH25501.1"/>
    <property type="molecule type" value="Genomic_DNA"/>
</dbReference>
<protein>
    <recommendedName>
        <fullName evidence="1">Integrase catalytic domain-containing protein</fullName>
    </recommendedName>
</protein>